<protein>
    <submittedName>
        <fullName evidence="1">Uncharacterized protein</fullName>
    </submittedName>
</protein>
<name>A0A8S1SX58_PAROT</name>
<evidence type="ECO:0000313" key="2">
    <source>
        <dbReference type="Proteomes" id="UP000683925"/>
    </source>
</evidence>
<keyword evidence="2" id="KW-1185">Reference proteome</keyword>
<reference evidence="1" key="1">
    <citation type="submission" date="2021-01" db="EMBL/GenBank/DDBJ databases">
        <authorList>
            <consortium name="Genoscope - CEA"/>
            <person name="William W."/>
        </authorList>
    </citation>
    <scope>NUCLEOTIDE SEQUENCE</scope>
</reference>
<sequence>MHIDYQQVYLRNDSRYYSVIRHNLYNNSNKVYYYRHMFDNSNHIFSIRHLQSNSQDHKRRNCLIIKYCMVHNLNIHILIIQSKSSIVYYKLQNKIDLNKKQLVQQTHSLVISVLSLEQLKQISYSLHVQQFV</sequence>
<evidence type="ECO:0000313" key="1">
    <source>
        <dbReference type="EMBL" id="CAD8144720.1"/>
    </source>
</evidence>
<gene>
    <name evidence="1" type="ORF">POCTA_138.1.T0160298</name>
</gene>
<comment type="caution">
    <text evidence="1">The sequence shown here is derived from an EMBL/GenBank/DDBJ whole genome shotgun (WGS) entry which is preliminary data.</text>
</comment>
<proteinExistence type="predicted"/>
<accession>A0A8S1SX58</accession>
<dbReference type="EMBL" id="CAJJDP010000016">
    <property type="protein sequence ID" value="CAD8144720.1"/>
    <property type="molecule type" value="Genomic_DNA"/>
</dbReference>
<dbReference type="AlphaFoldDB" id="A0A8S1SX58"/>
<dbReference type="Proteomes" id="UP000683925">
    <property type="component" value="Unassembled WGS sequence"/>
</dbReference>
<organism evidence="1 2">
    <name type="scientific">Paramecium octaurelia</name>
    <dbReference type="NCBI Taxonomy" id="43137"/>
    <lineage>
        <taxon>Eukaryota</taxon>
        <taxon>Sar</taxon>
        <taxon>Alveolata</taxon>
        <taxon>Ciliophora</taxon>
        <taxon>Intramacronucleata</taxon>
        <taxon>Oligohymenophorea</taxon>
        <taxon>Peniculida</taxon>
        <taxon>Parameciidae</taxon>
        <taxon>Paramecium</taxon>
    </lineage>
</organism>